<dbReference type="SUPFAM" id="SSF88659">
    <property type="entry name" value="Sigma3 and sigma4 domains of RNA polymerase sigma factors"/>
    <property type="match status" value="1"/>
</dbReference>
<evidence type="ECO:0000259" key="10">
    <source>
        <dbReference type="Pfam" id="PF12680"/>
    </source>
</evidence>
<sequence length="333" mass="37702">MRAGDEPVFAALAERLRRELQVYCYRMVGSFEESEDLVQETFLRAWRARASFEGRASVRAWLYRIATNACLDVLERRSRRTLPHHVTPPWSPDAELPPPADQPWLQPFPDQLLEVAAPPGEQPDTVVVTRETIELVFLAAIQYLPPRQRAAVILRDVLGWRAREVADLLDVSVPAVNSALQRARETLRRQLPEQRHGWARTTEVTAEERTMLRRFMDATERADIAAIAELLADDVRATMPPWPMWFAGKDAVVESMTAGLGAGIPGRFRMLAAGANRQPAAAAYVRRPGDTLYRAFAIELLRFEHGRIVEITAIHDIPFEPFGLPRVLDMPDR</sequence>
<dbReference type="SUPFAM" id="SSF54427">
    <property type="entry name" value="NTF2-like"/>
    <property type="match status" value="1"/>
</dbReference>
<dbReference type="EMBL" id="WLZY01000001">
    <property type="protein sequence ID" value="NDL55518.1"/>
    <property type="molecule type" value="Genomic_DNA"/>
</dbReference>
<dbReference type="PANTHER" id="PTHR43133:SF65">
    <property type="entry name" value="ECF RNA POLYMERASE SIGMA FACTOR SIGG"/>
    <property type="match status" value="1"/>
</dbReference>
<reference evidence="11 12" key="1">
    <citation type="submission" date="2019-11" db="EMBL/GenBank/DDBJ databases">
        <authorList>
            <person name="Li X.-J."/>
            <person name="Feng X.-M."/>
        </authorList>
    </citation>
    <scope>NUCLEOTIDE SEQUENCE [LARGE SCALE GENOMIC DNA]</scope>
    <source>
        <strain evidence="11 12">XMNu-373</strain>
    </source>
</reference>
<dbReference type="NCBIfam" id="NF006089">
    <property type="entry name" value="PRK08241.1"/>
    <property type="match status" value="1"/>
</dbReference>
<dbReference type="InterPro" id="IPR013249">
    <property type="entry name" value="RNA_pol_sigma70_r4_t2"/>
</dbReference>
<dbReference type="InterPro" id="IPR014305">
    <property type="entry name" value="RNA_pol_sigma-G_actinobac"/>
</dbReference>
<name>A0A7K3LZ78_9ACTN</name>
<keyword evidence="12" id="KW-1185">Reference proteome</keyword>
<dbReference type="InterPro" id="IPR013325">
    <property type="entry name" value="RNA_pol_sigma_r2"/>
</dbReference>
<evidence type="ECO:0000256" key="2">
    <source>
        <dbReference type="ARBA" id="ARBA00011344"/>
    </source>
</evidence>
<organism evidence="11 12">
    <name type="scientific">Phytoactinopolyspora mesophila</name>
    <dbReference type="NCBI Taxonomy" id="2650750"/>
    <lineage>
        <taxon>Bacteria</taxon>
        <taxon>Bacillati</taxon>
        <taxon>Actinomycetota</taxon>
        <taxon>Actinomycetes</taxon>
        <taxon>Jiangellales</taxon>
        <taxon>Jiangellaceae</taxon>
        <taxon>Phytoactinopolyspora</taxon>
    </lineage>
</organism>
<dbReference type="InterPro" id="IPR039425">
    <property type="entry name" value="RNA_pol_sigma-70-like"/>
</dbReference>
<evidence type="ECO:0000313" key="11">
    <source>
        <dbReference type="EMBL" id="NDL55518.1"/>
    </source>
</evidence>
<dbReference type="Pfam" id="PF04542">
    <property type="entry name" value="Sigma70_r2"/>
    <property type="match status" value="1"/>
</dbReference>
<protein>
    <recommendedName>
        <fullName evidence="7">RNA polymerase sigma factor</fullName>
    </recommendedName>
</protein>
<dbReference type="NCBIfam" id="TIGR02960">
    <property type="entry name" value="SigX5"/>
    <property type="match status" value="1"/>
</dbReference>
<comment type="subunit">
    <text evidence="2">Interacts transiently with the RNA polymerase catalytic core formed by RpoA, RpoB, RpoC and RpoZ (2 alpha, 1 beta, 1 beta' and 1 omega subunit) to form the RNA polymerase holoenzyme that can initiate transcription.</text>
</comment>
<evidence type="ECO:0000256" key="7">
    <source>
        <dbReference type="RuleBase" id="RU000716"/>
    </source>
</evidence>
<dbReference type="Pfam" id="PF12680">
    <property type="entry name" value="SnoaL_2"/>
    <property type="match status" value="1"/>
</dbReference>
<dbReference type="GO" id="GO:0006950">
    <property type="term" value="P:response to stress"/>
    <property type="evidence" value="ECO:0007669"/>
    <property type="project" value="UniProtKB-ARBA"/>
</dbReference>
<dbReference type="InterPro" id="IPR014284">
    <property type="entry name" value="RNA_pol_sigma-70_dom"/>
</dbReference>
<evidence type="ECO:0000256" key="6">
    <source>
        <dbReference type="ARBA" id="ARBA00023163"/>
    </source>
</evidence>
<feature type="domain" description="RNA polymerase sigma-70 region 2" evidence="8">
    <location>
        <begin position="12"/>
        <end position="80"/>
    </location>
</feature>
<dbReference type="InterPro" id="IPR036388">
    <property type="entry name" value="WH-like_DNA-bd_sf"/>
</dbReference>
<dbReference type="Gene3D" id="3.10.450.50">
    <property type="match status" value="1"/>
</dbReference>
<dbReference type="PANTHER" id="PTHR43133">
    <property type="entry name" value="RNA POLYMERASE ECF-TYPE SIGMA FACTO"/>
    <property type="match status" value="1"/>
</dbReference>
<dbReference type="InterPro" id="IPR032710">
    <property type="entry name" value="NTF2-like_dom_sf"/>
</dbReference>
<dbReference type="AlphaFoldDB" id="A0A7K3LZ78"/>
<evidence type="ECO:0000259" key="8">
    <source>
        <dbReference type="Pfam" id="PF04542"/>
    </source>
</evidence>
<dbReference type="Gene3D" id="1.10.10.10">
    <property type="entry name" value="Winged helix-like DNA-binding domain superfamily/Winged helix DNA-binding domain"/>
    <property type="match status" value="1"/>
</dbReference>
<dbReference type="InterPro" id="IPR037401">
    <property type="entry name" value="SnoaL-like"/>
</dbReference>
<dbReference type="GO" id="GO:0016987">
    <property type="term" value="F:sigma factor activity"/>
    <property type="evidence" value="ECO:0007669"/>
    <property type="project" value="UniProtKB-KW"/>
</dbReference>
<dbReference type="InterPro" id="IPR013324">
    <property type="entry name" value="RNA_pol_sigma_r3/r4-like"/>
</dbReference>
<evidence type="ECO:0000256" key="5">
    <source>
        <dbReference type="ARBA" id="ARBA00023125"/>
    </source>
</evidence>
<proteinExistence type="inferred from homology"/>
<evidence type="ECO:0000259" key="9">
    <source>
        <dbReference type="Pfam" id="PF08281"/>
    </source>
</evidence>
<dbReference type="NCBIfam" id="TIGR02937">
    <property type="entry name" value="sigma70-ECF"/>
    <property type="match status" value="1"/>
</dbReference>
<dbReference type="InterPro" id="IPR000838">
    <property type="entry name" value="RNA_pol_sigma70_ECF_CS"/>
</dbReference>
<dbReference type="InterPro" id="IPR007627">
    <property type="entry name" value="RNA_pol_sigma70_r2"/>
</dbReference>
<evidence type="ECO:0000256" key="1">
    <source>
        <dbReference type="ARBA" id="ARBA00010641"/>
    </source>
</evidence>
<keyword evidence="3 7" id="KW-0805">Transcription regulation</keyword>
<evidence type="ECO:0000256" key="3">
    <source>
        <dbReference type="ARBA" id="ARBA00023015"/>
    </source>
</evidence>
<dbReference type="Gene3D" id="1.10.1740.10">
    <property type="match status" value="1"/>
</dbReference>
<dbReference type="SUPFAM" id="SSF88946">
    <property type="entry name" value="Sigma2 domain of RNA polymerase sigma factors"/>
    <property type="match status" value="1"/>
</dbReference>
<comment type="caution">
    <text evidence="11">The sequence shown here is derived from an EMBL/GenBank/DDBJ whole genome shotgun (WGS) entry which is preliminary data.</text>
</comment>
<evidence type="ECO:0000256" key="4">
    <source>
        <dbReference type="ARBA" id="ARBA00023082"/>
    </source>
</evidence>
<dbReference type="GO" id="GO:0006352">
    <property type="term" value="P:DNA-templated transcription initiation"/>
    <property type="evidence" value="ECO:0007669"/>
    <property type="project" value="InterPro"/>
</dbReference>
<keyword evidence="6 7" id="KW-0804">Transcription</keyword>
<feature type="domain" description="RNA polymerase sigma factor 70 region 4 type 2" evidence="9">
    <location>
        <begin position="137"/>
        <end position="187"/>
    </location>
</feature>
<keyword evidence="4 7" id="KW-0731">Sigma factor</keyword>
<accession>A0A7K3LZ78</accession>
<feature type="domain" description="SnoaL-like" evidence="10">
    <location>
        <begin position="212"/>
        <end position="311"/>
    </location>
</feature>
<dbReference type="Proteomes" id="UP000460435">
    <property type="component" value="Unassembled WGS sequence"/>
</dbReference>
<comment type="similarity">
    <text evidence="1 7">Belongs to the sigma-70 factor family. ECF subfamily.</text>
</comment>
<dbReference type="PROSITE" id="PS01063">
    <property type="entry name" value="SIGMA70_ECF"/>
    <property type="match status" value="1"/>
</dbReference>
<dbReference type="CDD" id="cd06171">
    <property type="entry name" value="Sigma70_r4"/>
    <property type="match status" value="1"/>
</dbReference>
<evidence type="ECO:0000313" key="12">
    <source>
        <dbReference type="Proteomes" id="UP000460435"/>
    </source>
</evidence>
<keyword evidence="5 7" id="KW-0238">DNA-binding</keyword>
<dbReference type="GO" id="GO:0003677">
    <property type="term" value="F:DNA binding"/>
    <property type="evidence" value="ECO:0007669"/>
    <property type="project" value="UniProtKB-KW"/>
</dbReference>
<gene>
    <name evidence="11" type="ORF">F7O44_00370</name>
</gene>
<dbReference type="Pfam" id="PF08281">
    <property type="entry name" value="Sigma70_r4_2"/>
    <property type="match status" value="1"/>
</dbReference>